<dbReference type="PANTHER" id="PTHR46640">
    <property type="entry name" value="TRIACYLGLYCEROL LIPASE, PUTATIVE (AFU_ORTHOLOGUE AFUA_6G06510)-RELATED"/>
    <property type="match status" value="1"/>
</dbReference>
<dbReference type="PANTHER" id="PTHR46640:SF1">
    <property type="entry name" value="FUNGAL LIPASE-LIKE DOMAIN-CONTAINING PROTEIN-RELATED"/>
    <property type="match status" value="1"/>
</dbReference>
<dbReference type="GeneID" id="2909022"/>
<proteinExistence type="predicted"/>
<keyword evidence="2 4" id="KW-0732">Signal</keyword>
<name>A0A1D8NMW8_YARLL</name>
<reference evidence="6 8" key="1">
    <citation type="journal article" date="2016" name="PLoS ONE">
        <title>Sequence Assembly of Yarrowia lipolytica Strain W29/CLIB89 Shows Transposable Element Diversity.</title>
        <authorList>
            <person name="Magnan C."/>
            <person name="Yu J."/>
            <person name="Chang I."/>
            <person name="Jahn E."/>
            <person name="Kanomata Y."/>
            <person name="Wu J."/>
            <person name="Zeller M."/>
            <person name="Oakes M."/>
            <person name="Baldi P."/>
            <person name="Sandmeyer S."/>
        </authorList>
    </citation>
    <scope>NUCLEOTIDE SEQUENCE [LARGE SCALE GENOMIC DNA]</scope>
    <source>
        <strain evidence="6">CLIB89</strain>
        <strain evidence="8">CLIB89(W29)</strain>
    </source>
</reference>
<organism evidence="6 8">
    <name type="scientific">Yarrowia lipolytica</name>
    <name type="common">Candida lipolytica</name>
    <dbReference type="NCBI Taxonomy" id="4952"/>
    <lineage>
        <taxon>Eukaryota</taxon>
        <taxon>Fungi</taxon>
        <taxon>Dikarya</taxon>
        <taxon>Ascomycota</taxon>
        <taxon>Saccharomycotina</taxon>
        <taxon>Dipodascomycetes</taxon>
        <taxon>Dipodascales</taxon>
        <taxon>Dipodascales incertae sedis</taxon>
        <taxon>Yarrowia</taxon>
    </lineage>
</organism>
<evidence type="ECO:0000313" key="8">
    <source>
        <dbReference type="Proteomes" id="UP000182444"/>
    </source>
</evidence>
<dbReference type="KEGG" id="yli:2909022"/>
<dbReference type="EC" id="3.1.1.3" evidence="1"/>
<evidence type="ECO:0000313" key="6">
    <source>
        <dbReference type="EMBL" id="AOW06994.1"/>
    </source>
</evidence>
<dbReference type="Pfam" id="PF01764">
    <property type="entry name" value="Lipase_3"/>
    <property type="match status" value="1"/>
</dbReference>
<dbReference type="InterPro" id="IPR029058">
    <property type="entry name" value="AB_hydrolase_fold"/>
</dbReference>
<evidence type="ECO:0000313" key="9">
    <source>
        <dbReference type="Proteomes" id="UP000256601"/>
    </source>
</evidence>
<dbReference type="eggNOG" id="KOG4569">
    <property type="taxonomic scope" value="Eukaryota"/>
</dbReference>
<evidence type="ECO:0000256" key="3">
    <source>
        <dbReference type="ARBA" id="ARBA00022801"/>
    </source>
</evidence>
<evidence type="ECO:0000256" key="4">
    <source>
        <dbReference type="SAM" id="SignalP"/>
    </source>
</evidence>
<protein>
    <recommendedName>
        <fullName evidence="1">triacylglycerol lipase</fullName>
        <ecNumber evidence="1">3.1.1.3</ecNumber>
    </recommendedName>
</protein>
<dbReference type="Proteomes" id="UP000182444">
    <property type="component" value="Chromosome 1F"/>
</dbReference>
<dbReference type="GO" id="GO:0006629">
    <property type="term" value="P:lipid metabolic process"/>
    <property type="evidence" value="ECO:0007669"/>
    <property type="project" value="InterPro"/>
</dbReference>
<dbReference type="InterPro" id="IPR002921">
    <property type="entry name" value="Fungal_lipase-type"/>
</dbReference>
<dbReference type="SUPFAM" id="SSF53474">
    <property type="entry name" value="alpha/beta-Hydrolases"/>
    <property type="match status" value="1"/>
</dbReference>
<dbReference type="EMBL" id="KZ858958">
    <property type="protein sequence ID" value="RDW27859.1"/>
    <property type="molecule type" value="Genomic_DNA"/>
</dbReference>
<dbReference type="GO" id="GO:0004806">
    <property type="term" value="F:triacylglycerol lipase activity"/>
    <property type="evidence" value="ECO:0007669"/>
    <property type="project" value="UniProtKB-EC"/>
</dbReference>
<feature type="domain" description="Fungal lipase-type" evidence="5">
    <location>
        <begin position="117"/>
        <end position="265"/>
    </location>
</feature>
<accession>A0A1D8NMW8</accession>
<gene>
    <name evidence="7" type="ORF">B0I71DRAFT_114365</name>
    <name evidence="6" type="ORF">YALI1_F15141g</name>
</gene>
<dbReference type="CDD" id="cd00519">
    <property type="entry name" value="Lipase_3"/>
    <property type="match status" value="1"/>
</dbReference>
<dbReference type="Proteomes" id="UP000256601">
    <property type="component" value="Unassembled WGS sequence"/>
</dbReference>
<evidence type="ECO:0000256" key="2">
    <source>
        <dbReference type="ARBA" id="ARBA00022729"/>
    </source>
</evidence>
<dbReference type="VEuPathDB" id="FungiDB:YALI0_F11429g"/>
<dbReference type="OMA" id="CESFCAD"/>
<dbReference type="VEuPathDB" id="FungiDB:YALI1_F15141g"/>
<evidence type="ECO:0000313" key="7">
    <source>
        <dbReference type="EMBL" id="RDW27859.1"/>
    </source>
</evidence>
<evidence type="ECO:0000259" key="5">
    <source>
        <dbReference type="Pfam" id="PF01764"/>
    </source>
</evidence>
<reference evidence="7 9" key="2">
    <citation type="submission" date="2018-07" db="EMBL/GenBank/DDBJ databases">
        <title>Draft Genome Assemblies for Five Robust Yarrowia lipolytica Strains Exhibiting High Lipid Production and Pentose Sugar Utilization and Sugar Alcohol Secretion from Undetoxified Lignocellulosic Biomass Hydrolysates.</title>
        <authorList>
            <consortium name="DOE Joint Genome Institute"/>
            <person name="Walker C."/>
            <person name="Ryu S."/>
            <person name="Na H."/>
            <person name="Zane M."/>
            <person name="LaButti K."/>
            <person name="Lipzen A."/>
            <person name="Haridas S."/>
            <person name="Barry K."/>
            <person name="Grigoriev I.V."/>
            <person name="Quarterman J."/>
            <person name="Slininger P."/>
            <person name="Dien B."/>
            <person name="Trinh C.T."/>
        </authorList>
    </citation>
    <scope>NUCLEOTIDE SEQUENCE [LARGE SCALE GENOMIC DNA]</scope>
    <source>
        <strain evidence="7 9">YB392</strain>
    </source>
</reference>
<dbReference type="AlphaFoldDB" id="A0A1D8NMW8"/>
<feature type="chain" id="PRO_5033268551" description="triacylglycerol lipase" evidence="4">
    <location>
        <begin position="21"/>
        <end position="340"/>
    </location>
</feature>
<sequence>MKLSTLLLYTTLLLVGFSAADPNAVLLGSAPPQKKYSDRVVQATQATWDWMNYALHLSGLASCVGFQGIQTPFTCESFCADYPGMELIAEFGPRDVVDFSVSGFFAVDHSRKEIWHIFRGTVSLTDGISDVRLDTLPFDAWGPNHANCSDCQAHAGFLQSYNLAYAQFEKNMTDTFKKYPDYSLKVTGHSMGGAASFIHGINMKTRGYDPYVVASGQPLVGNQALADYNDRLFFGDKPDFLRQDSGRRYWRLTHKGDLVPQIPFWSPFQQPGGEIYIDYVLSDPPLDSLKVCDGQDNPNCNYSSNMVNSAITGTLLWAHFQYFVVFTLCGVNYWSTHIHG</sequence>
<feature type="signal peptide" evidence="4">
    <location>
        <begin position="1"/>
        <end position="20"/>
    </location>
</feature>
<dbReference type="InterPro" id="IPR051299">
    <property type="entry name" value="AB_hydrolase_lip/est"/>
</dbReference>
<keyword evidence="3 7" id="KW-0378">Hydrolase</keyword>
<dbReference type="EMBL" id="CP017558">
    <property type="protein sequence ID" value="AOW06994.1"/>
    <property type="molecule type" value="Genomic_DNA"/>
</dbReference>
<dbReference type="Gene3D" id="3.40.50.1820">
    <property type="entry name" value="alpha/beta hydrolase"/>
    <property type="match status" value="1"/>
</dbReference>
<evidence type="ECO:0000256" key="1">
    <source>
        <dbReference type="ARBA" id="ARBA00013279"/>
    </source>
</evidence>